<dbReference type="Pfam" id="PF13692">
    <property type="entry name" value="Glyco_trans_1_4"/>
    <property type="match status" value="1"/>
</dbReference>
<name>A0A7W5JXR0_9ACTN</name>
<sequence>MTATSGTPATQDGLRVGILLPSLSGGGAEFVAVQWAEHLARQGHHPTLLTTHEPDATHPDVPVVALTASSFPARVRALRSHVSGAGYDVLMGLMPHWNLLVLLATRGLANAPRTVISGRNVEAPLRRIHGLSYKVELGLAHQLYRRADAYVAISHPVAAEAAGVYNLDPDRVWVVPNPATGKDPGHAAAARVAAGPTDGTSVTLTIPARLVPQKRPVLAVETAALLRERDGIDAKVDFFGKGPLEAEVRSAAERLGVPVTFRGWVTSWFDEAEPDAVVLLTSAAEGFANVLVEGAAAGIPSVASSRALGSADAIVPHVTGEFAIGSEPADYADAVLRARTLAPVSAPAWLERFSPAESGAALEHVLRHITR</sequence>
<keyword evidence="2 4" id="KW-0808">Transferase</keyword>
<dbReference type="RefSeq" id="WP_183339910.1">
    <property type="nucleotide sequence ID" value="NZ_JACHZG010000001.1"/>
</dbReference>
<dbReference type="InterPro" id="IPR028098">
    <property type="entry name" value="Glyco_trans_4-like_N"/>
</dbReference>
<dbReference type="Gene3D" id="3.40.50.2000">
    <property type="entry name" value="Glycogen Phosphorylase B"/>
    <property type="match status" value="2"/>
</dbReference>
<evidence type="ECO:0000259" key="3">
    <source>
        <dbReference type="Pfam" id="PF13439"/>
    </source>
</evidence>
<feature type="domain" description="Glycosyltransferase subfamily 4-like N-terminal" evidence="3">
    <location>
        <begin position="26"/>
        <end position="178"/>
    </location>
</feature>
<protein>
    <submittedName>
        <fullName evidence="4">Glycosyltransferase involved in cell wall biosynthesis</fullName>
    </submittedName>
</protein>
<reference evidence="4 5" key="1">
    <citation type="submission" date="2020-08" db="EMBL/GenBank/DDBJ databases">
        <title>Sequencing the genomes of 1000 actinobacteria strains.</title>
        <authorList>
            <person name="Klenk H.-P."/>
        </authorList>
    </citation>
    <scope>NUCLEOTIDE SEQUENCE [LARGE SCALE GENOMIC DNA]</scope>
    <source>
        <strain evidence="4 5">DSM 11053</strain>
    </source>
</reference>
<dbReference type="Pfam" id="PF13439">
    <property type="entry name" value="Glyco_transf_4"/>
    <property type="match status" value="1"/>
</dbReference>
<dbReference type="PANTHER" id="PTHR12526:SF510">
    <property type="entry name" value="D-INOSITOL 3-PHOSPHATE GLYCOSYLTRANSFERASE"/>
    <property type="match status" value="1"/>
</dbReference>
<evidence type="ECO:0000256" key="2">
    <source>
        <dbReference type="ARBA" id="ARBA00022679"/>
    </source>
</evidence>
<keyword evidence="1" id="KW-0328">Glycosyltransferase</keyword>
<evidence type="ECO:0000313" key="4">
    <source>
        <dbReference type="EMBL" id="MBB3328188.1"/>
    </source>
</evidence>
<keyword evidence="5" id="KW-1185">Reference proteome</keyword>
<proteinExistence type="predicted"/>
<gene>
    <name evidence="4" type="ORF">FHX39_003132</name>
</gene>
<evidence type="ECO:0000313" key="5">
    <source>
        <dbReference type="Proteomes" id="UP000565572"/>
    </source>
</evidence>
<comment type="caution">
    <text evidence="4">The sequence shown here is derived from an EMBL/GenBank/DDBJ whole genome shotgun (WGS) entry which is preliminary data.</text>
</comment>
<dbReference type="SUPFAM" id="SSF53756">
    <property type="entry name" value="UDP-Glycosyltransferase/glycogen phosphorylase"/>
    <property type="match status" value="1"/>
</dbReference>
<evidence type="ECO:0000256" key="1">
    <source>
        <dbReference type="ARBA" id="ARBA00022676"/>
    </source>
</evidence>
<accession>A0A7W5JXR0</accession>
<dbReference type="PANTHER" id="PTHR12526">
    <property type="entry name" value="GLYCOSYLTRANSFERASE"/>
    <property type="match status" value="1"/>
</dbReference>
<dbReference type="EMBL" id="JACHZG010000001">
    <property type="protein sequence ID" value="MBB3328188.1"/>
    <property type="molecule type" value="Genomic_DNA"/>
</dbReference>
<organism evidence="4 5">
    <name type="scientific">Microlunatus antarcticus</name>
    <dbReference type="NCBI Taxonomy" id="53388"/>
    <lineage>
        <taxon>Bacteria</taxon>
        <taxon>Bacillati</taxon>
        <taxon>Actinomycetota</taxon>
        <taxon>Actinomycetes</taxon>
        <taxon>Propionibacteriales</taxon>
        <taxon>Propionibacteriaceae</taxon>
        <taxon>Microlunatus</taxon>
    </lineage>
</organism>
<dbReference type="GO" id="GO:0016757">
    <property type="term" value="F:glycosyltransferase activity"/>
    <property type="evidence" value="ECO:0007669"/>
    <property type="project" value="UniProtKB-KW"/>
</dbReference>
<dbReference type="Proteomes" id="UP000565572">
    <property type="component" value="Unassembled WGS sequence"/>
</dbReference>
<dbReference type="AlphaFoldDB" id="A0A7W5JXR0"/>